<proteinExistence type="inferred from homology"/>
<accession>A0AA36CSP7</accession>
<dbReference type="Pfam" id="PF02078">
    <property type="entry name" value="Synapsin"/>
    <property type="match status" value="1"/>
</dbReference>
<evidence type="ECO:0000256" key="1">
    <source>
        <dbReference type="ARBA" id="ARBA00008243"/>
    </source>
</evidence>
<dbReference type="SUPFAM" id="SSF56059">
    <property type="entry name" value="Glutathione synthetase ATP-binding domain-like"/>
    <property type="match status" value="1"/>
</dbReference>
<evidence type="ECO:0000259" key="7">
    <source>
        <dbReference type="Pfam" id="PF02750"/>
    </source>
</evidence>
<dbReference type="InterPro" id="IPR013815">
    <property type="entry name" value="ATP_grasp_subdomain_1"/>
</dbReference>
<keyword evidence="2" id="KW-0597">Phosphoprotein</keyword>
<dbReference type="InterPro" id="IPR020897">
    <property type="entry name" value="Synapsin_pre-ATP-grasp_dom"/>
</dbReference>
<keyword evidence="3" id="KW-0770">Synapse</keyword>
<protein>
    <recommendedName>
        <fullName evidence="10">Synapsin</fullName>
    </recommendedName>
</protein>
<evidence type="ECO:0008006" key="10">
    <source>
        <dbReference type="Google" id="ProtNLM"/>
    </source>
</evidence>
<comment type="similarity">
    <text evidence="1">Belongs to the synapsin family.</text>
</comment>
<reference evidence="8" key="1">
    <citation type="submission" date="2023-06" db="EMBL/GenBank/DDBJ databases">
        <authorList>
            <person name="Delattre M."/>
        </authorList>
    </citation>
    <scope>NUCLEOTIDE SEQUENCE</scope>
    <source>
        <strain evidence="8">AF72</strain>
    </source>
</reference>
<dbReference type="GO" id="GO:0005524">
    <property type="term" value="F:ATP binding"/>
    <property type="evidence" value="ECO:0007669"/>
    <property type="project" value="InterPro"/>
</dbReference>
<evidence type="ECO:0000256" key="3">
    <source>
        <dbReference type="ARBA" id="ARBA00023018"/>
    </source>
</evidence>
<dbReference type="EMBL" id="CATQJA010002631">
    <property type="protein sequence ID" value="CAJ0574600.1"/>
    <property type="molecule type" value="Genomic_DNA"/>
</dbReference>
<dbReference type="GO" id="GO:0030672">
    <property type="term" value="C:synaptic vesicle membrane"/>
    <property type="evidence" value="ECO:0007669"/>
    <property type="project" value="TreeGrafter"/>
</dbReference>
<evidence type="ECO:0000256" key="4">
    <source>
        <dbReference type="ARBA" id="ARBA00034103"/>
    </source>
</evidence>
<feature type="domain" description="Synapsin pre-ATP-grasp" evidence="6">
    <location>
        <begin position="81"/>
        <end position="145"/>
    </location>
</feature>
<evidence type="ECO:0000256" key="5">
    <source>
        <dbReference type="SAM" id="MobiDB-lite"/>
    </source>
</evidence>
<feature type="compositionally biased region" description="Basic and acidic residues" evidence="5">
    <location>
        <begin position="479"/>
        <end position="504"/>
    </location>
</feature>
<dbReference type="GO" id="GO:0007269">
    <property type="term" value="P:neurotransmitter secretion"/>
    <property type="evidence" value="ECO:0007669"/>
    <property type="project" value="InterPro"/>
</dbReference>
<feature type="region of interest" description="Disordered" evidence="5">
    <location>
        <begin position="389"/>
        <end position="505"/>
    </location>
</feature>
<dbReference type="InterPro" id="IPR016185">
    <property type="entry name" value="PreATP-grasp_dom_sf"/>
</dbReference>
<dbReference type="PRINTS" id="PR01368">
    <property type="entry name" value="SYNAPSIN"/>
</dbReference>
<dbReference type="PANTHER" id="PTHR10841">
    <property type="entry name" value="SYNAPSIN"/>
    <property type="match status" value="1"/>
</dbReference>
<dbReference type="AlphaFoldDB" id="A0AA36CSP7"/>
<gene>
    <name evidence="8" type="ORF">MSPICULIGERA_LOCUS12932</name>
</gene>
<evidence type="ECO:0000313" key="9">
    <source>
        <dbReference type="Proteomes" id="UP001177023"/>
    </source>
</evidence>
<comment type="caution">
    <text evidence="8">The sequence shown here is derived from an EMBL/GenBank/DDBJ whole genome shotgun (WGS) entry which is preliminary data.</text>
</comment>
<dbReference type="Gene3D" id="3.30.470.20">
    <property type="entry name" value="ATP-grasp fold, B domain"/>
    <property type="match status" value="1"/>
</dbReference>
<dbReference type="PANTHER" id="PTHR10841:SF17">
    <property type="entry name" value="SYNAPSIN"/>
    <property type="match status" value="1"/>
</dbReference>
<dbReference type="SUPFAM" id="SSF52440">
    <property type="entry name" value="PreATP-grasp domain"/>
    <property type="match status" value="1"/>
</dbReference>
<feature type="domain" description="Synapsin ATP-binding" evidence="7">
    <location>
        <begin position="197"/>
        <end position="368"/>
    </location>
</feature>
<evidence type="ECO:0000259" key="6">
    <source>
        <dbReference type="Pfam" id="PF02078"/>
    </source>
</evidence>
<evidence type="ECO:0000256" key="2">
    <source>
        <dbReference type="ARBA" id="ARBA00022553"/>
    </source>
</evidence>
<feature type="compositionally biased region" description="Polar residues" evidence="5">
    <location>
        <begin position="412"/>
        <end position="422"/>
    </location>
</feature>
<organism evidence="8 9">
    <name type="scientific">Mesorhabditis spiculigera</name>
    <dbReference type="NCBI Taxonomy" id="96644"/>
    <lineage>
        <taxon>Eukaryota</taxon>
        <taxon>Metazoa</taxon>
        <taxon>Ecdysozoa</taxon>
        <taxon>Nematoda</taxon>
        <taxon>Chromadorea</taxon>
        <taxon>Rhabditida</taxon>
        <taxon>Rhabditina</taxon>
        <taxon>Rhabditomorpha</taxon>
        <taxon>Rhabditoidea</taxon>
        <taxon>Rhabditidae</taxon>
        <taxon>Mesorhabditinae</taxon>
        <taxon>Mesorhabditis</taxon>
    </lineage>
</organism>
<comment type="subcellular location">
    <subcellularLocation>
        <location evidence="4">Synapse</location>
    </subcellularLocation>
</comment>
<feature type="non-terminal residue" evidence="8">
    <location>
        <position position="523"/>
    </location>
</feature>
<dbReference type="Pfam" id="PF02750">
    <property type="entry name" value="Synapsin_C"/>
    <property type="match status" value="1"/>
</dbReference>
<dbReference type="Proteomes" id="UP001177023">
    <property type="component" value="Unassembled WGS sequence"/>
</dbReference>
<dbReference type="InterPro" id="IPR001359">
    <property type="entry name" value="Synapsin"/>
</dbReference>
<dbReference type="InterPro" id="IPR020898">
    <property type="entry name" value="Synapsin_ATP-bd_dom"/>
</dbReference>
<evidence type="ECO:0000313" key="8">
    <source>
        <dbReference type="EMBL" id="CAJ0574600.1"/>
    </source>
</evidence>
<dbReference type="Gene3D" id="3.40.50.20">
    <property type="match status" value="1"/>
</dbReference>
<sequence>MNFFKRKFSFHEDEGFETGLEDPSPSQPPSAFSFQAIANKVSNTISAPTSPARTQESLAAAVERSLAGESRAPQRLPPDACVLLVIDGPLVDWSKYFRNQSDCPIRVEQSDFDELDIQGTEHTALIELKHGGQIRSFCPSAVFIGPTASRPLAQSSQRIIRALLAAKIPFLNSNRATLAFMDKCNLKKELRRATLSDGSRIPLLPSTHYPVFKRFHPSTTFPAVVLVNGGRSGIGKAKIENAELLGDLEEVIRAMGPDVEVEVEPFVDIKYDIHVQKIGKDFKTFIRRGISGHWKSNVGSSVLEQTQTSERHKEWLRSICSIVGEMHLLSVDILMSREGREFVYGINDHLSYYGESQEDDRRAVTTLLGRLMAPHGQMPRLFSREFTPGDFTPSSSTMSSPPARTMSPTSSVGQTPTLQENGFPQVGRQAPFNPPPPARPAMNGHAEKAPVLNGPPPPPPRGMPAIVPRNQPEQGTLVRSEKRRDSDRNDPMTMSVDRESHSFAEDTMGQLKRTFAGIFGDVS</sequence>
<feature type="compositionally biased region" description="Pro residues" evidence="5">
    <location>
        <begin position="453"/>
        <end position="462"/>
    </location>
</feature>
<feature type="compositionally biased region" description="Low complexity" evidence="5">
    <location>
        <begin position="392"/>
        <end position="411"/>
    </location>
</feature>
<dbReference type="Gene3D" id="3.30.1490.20">
    <property type="entry name" value="ATP-grasp fold, A domain"/>
    <property type="match status" value="1"/>
</dbReference>
<name>A0AA36CSP7_9BILA</name>
<keyword evidence="9" id="KW-1185">Reference proteome</keyword>